<accession>A0ABT2FUY0</accession>
<evidence type="ECO:0000313" key="1">
    <source>
        <dbReference type="EMBL" id="MCS5479048.1"/>
    </source>
</evidence>
<comment type="caution">
    <text evidence="1">The sequence shown here is derived from an EMBL/GenBank/DDBJ whole genome shotgun (WGS) entry which is preliminary data.</text>
</comment>
<dbReference type="RefSeq" id="WP_259427106.1">
    <property type="nucleotide sequence ID" value="NZ_JANWTC010000002.1"/>
</dbReference>
<gene>
    <name evidence="1" type="ORF">NYP18_05180</name>
</gene>
<organism evidence="1 2">
    <name type="scientific">Corynebacterium lemuris</name>
    <dbReference type="NCBI Taxonomy" id="1859292"/>
    <lineage>
        <taxon>Bacteria</taxon>
        <taxon>Bacillati</taxon>
        <taxon>Actinomycetota</taxon>
        <taxon>Actinomycetes</taxon>
        <taxon>Mycobacteriales</taxon>
        <taxon>Corynebacteriaceae</taxon>
        <taxon>Corynebacterium</taxon>
    </lineage>
</organism>
<protein>
    <submittedName>
        <fullName evidence="1">SRPBCC family protein</fullName>
    </submittedName>
</protein>
<reference evidence="1 2" key="1">
    <citation type="submission" date="2022-08" db="EMBL/GenBank/DDBJ databases">
        <title>YIM 101645 draft genome.</title>
        <authorList>
            <person name="Chen X."/>
        </authorList>
    </citation>
    <scope>NUCLEOTIDE SEQUENCE [LARGE SCALE GENOMIC DNA]</scope>
    <source>
        <strain evidence="1 2">YIM 101645</strain>
    </source>
</reference>
<dbReference type="InterPro" id="IPR023393">
    <property type="entry name" value="START-like_dom_sf"/>
</dbReference>
<sequence length="122" mass="13497">MRSIHVSRIIHADPAQVYSFASDPENLHLWAAGFTDLGEVRVRFTATNDLGVLDHDVTLPDGRTVNNPVRVLVHPEGSEIVFTVRQLDMDDEQFAADAAAVGRDLDTLKQLLELRGDGPHRS</sequence>
<keyword evidence="2" id="KW-1185">Reference proteome</keyword>
<proteinExistence type="predicted"/>
<evidence type="ECO:0000313" key="2">
    <source>
        <dbReference type="Proteomes" id="UP001205965"/>
    </source>
</evidence>
<dbReference type="EMBL" id="JANWTC010000002">
    <property type="protein sequence ID" value="MCS5479048.1"/>
    <property type="molecule type" value="Genomic_DNA"/>
</dbReference>
<dbReference type="Proteomes" id="UP001205965">
    <property type="component" value="Unassembled WGS sequence"/>
</dbReference>
<dbReference type="SUPFAM" id="SSF55961">
    <property type="entry name" value="Bet v1-like"/>
    <property type="match status" value="1"/>
</dbReference>
<name>A0ABT2FUY0_9CORY</name>
<dbReference type="Gene3D" id="3.30.530.20">
    <property type="match status" value="1"/>
</dbReference>